<accession>A0A0C3K092</accession>
<evidence type="ECO:0000313" key="2">
    <source>
        <dbReference type="Proteomes" id="UP000054217"/>
    </source>
</evidence>
<evidence type="ECO:0000313" key="1">
    <source>
        <dbReference type="EMBL" id="KIO03032.1"/>
    </source>
</evidence>
<sequence length="260" mass="29708">ARNHVNRIHRFRILVVGRANSGKTTVLQRVCNTTDQPEIFDGEGRYVEYCIQLAIDCIQCGYHDIKNELVFKSNPHFVFHDSGGFESGSEKEFNQMRKFVMDCARTPKLEKYCIPCSETHRRVTAAERKFFEECDACHVPVIVLLIKADLLKLDAIEEIEDLGLVVDEVQVAEVQKGILDEFLAEIEKYLNYCSFQPNGFLPLMRKCSIVALMYMHEEGADCTALLKCTTNALNEENLQMLLILTQQSNLALCIEFAVMR</sequence>
<dbReference type="InterPro" id="IPR027417">
    <property type="entry name" value="P-loop_NTPase"/>
</dbReference>
<dbReference type="Gene3D" id="3.40.50.300">
    <property type="entry name" value="P-loop containing nucleotide triphosphate hydrolases"/>
    <property type="match status" value="1"/>
</dbReference>
<keyword evidence="2" id="KW-1185">Reference proteome</keyword>
<dbReference type="SUPFAM" id="SSF52540">
    <property type="entry name" value="P-loop containing nucleoside triphosphate hydrolases"/>
    <property type="match status" value="1"/>
</dbReference>
<proteinExistence type="predicted"/>
<reference evidence="2" key="2">
    <citation type="submission" date="2015-01" db="EMBL/GenBank/DDBJ databases">
        <title>Evolutionary Origins and Diversification of the Mycorrhizal Mutualists.</title>
        <authorList>
            <consortium name="DOE Joint Genome Institute"/>
            <consortium name="Mycorrhizal Genomics Consortium"/>
            <person name="Kohler A."/>
            <person name="Kuo A."/>
            <person name="Nagy L.G."/>
            <person name="Floudas D."/>
            <person name="Copeland A."/>
            <person name="Barry K.W."/>
            <person name="Cichocki N."/>
            <person name="Veneault-Fourrey C."/>
            <person name="LaButti K."/>
            <person name="Lindquist E.A."/>
            <person name="Lipzen A."/>
            <person name="Lundell T."/>
            <person name="Morin E."/>
            <person name="Murat C."/>
            <person name="Riley R."/>
            <person name="Ohm R."/>
            <person name="Sun H."/>
            <person name="Tunlid A."/>
            <person name="Henrissat B."/>
            <person name="Grigoriev I.V."/>
            <person name="Hibbett D.S."/>
            <person name="Martin F."/>
        </authorList>
    </citation>
    <scope>NUCLEOTIDE SEQUENCE [LARGE SCALE GENOMIC DNA]</scope>
    <source>
        <strain evidence="2">Marx 270</strain>
    </source>
</reference>
<dbReference type="AlphaFoldDB" id="A0A0C3K092"/>
<dbReference type="OrthoDB" id="10352985at2759"/>
<evidence type="ECO:0008006" key="3">
    <source>
        <dbReference type="Google" id="ProtNLM"/>
    </source>
</evidence>
<dbReference type="InParanoid" id="A0A0C3K092"/>
<name>A0A0C3K092_PISTI</name>
<dbReference type="Proteomes" id="UP000054217">
    <property type="component" value="Unassembled WGS sequence"/>
</dbReference>
<protein>
    <recommendedName>
        <fullName evidence="3">G domain-containing protein</fullName>
    </recommendedName>
</protein>
<reference evidence="1 2" key="1">
    <citation type="submission" date="2014-04" db="EMBL/GenBank/DDBJ databases">
        <authorList>
            <consortium name="DOE Joint Genome Institute"/>
            <person name="Kuo A."/>
            <person name="Kohler A."/>
            <person name="Costa M.D."/>
            <person name="Nagy L.G."/>
            <person name="Floudas D."/>
            <person name="Copeland A."/>
            <person name="Barry K.W."/>
            <person name="Cichocki N."/>
            <person name="Veneault-Fourrey C."/>
            <person name="LaButti K."/>
            <person name="Lindquist E.A."/>
            <person name="Lipzen A."/>
            <person name="Lundell T."/>
            <person name="Morin E."/>
            <person name="Murat C."/>
            <person name="Sun H."/>
            <person name="Tunlid A."/>
            <person name="Henrissat B."/>
            <person name="Grigoriev I.V."/>
            <person name="Hibbett D.S."/>
            <person name="Martin F."/>
            <person name="Nordberg H.P."/>
            <person name="Cantor M.N."/>
            <person name="Hua S.X."/>
        </authorList>
    </citation>
    <scope>NUCLEOTIDE SEQUENCE [LARGE SCALE GENOMIC DNA]</scope>
    <source>
        <strain evidence="1 2">Marx 270</strain>
    </source>
</reference>
<dbReference type="HOGENOM" id="CLU_023805_1_1_1"/>
<feature type="non-terminal residue" evidence="1">
    <location>
        <position position="1"/>
    </location>
</feature>
<dbReference type="EMBL" id="KN831978">
    <property type="protein sequence ID" value="KIO03032.1"/>
    <property type="molecule type" value="Genomic_DNA"/>
</dbReference>
<organism evidence="1 2">
    <name type="scientific">Pisolithus tinctorius Marx 270</name>
    <dbReference type="NCBI Taxonomy" id="870435"/>
    <lineage>
        <taxon>Eukaryota</taxon>
        <taxon>Fungi</taxon>
        <taxon>Dikarya</taxon>
        <taxon>Basidiomycota</taxon>
        <taxon>Agaricomycotina</taxon>
        <taxon>Agaricomycetes</taxon>
        <taxon>Agaricomycetidae</taxon>
        <taxon>Boletales</taxon>
        <taxon>Sclerodermatineae</taxon>
        <taxon>Pisolithaceae</taxon>
        <taxon>Pisolithus</taxon>
    </lineage>
</organism>
<gene>
    <name evidence="1" type="ORF">M404DRAFT_146392</name>
</gene>